<accession>A0A8S2NAC1</accession>
<comment type="caution">
    <text evidence="2">The sequence shown here is derived from an EMBL/GenBank/DDBJ whole genome shotgun (WGS) entry which is preliminary data.</text>
</comment>
<dbReference type="OrthoDB" id="2142040at2759"/>
<evidence type="ECO:0008006" key="4">
    <source>
        <dbReference type="Google" id="ProtNLM"/>
    </source>
</evidence>
<protein>
    <recommendedName>
        <fullName evidence="4">VWFA domain-containing protein</fullName>
    </recommendedName>
</protein>
<evidence type="ECO:0000256" key="1">
    <source>
        <dbReference type="SAM" id="MobiDB-lite"/>
    </source>
</evidence>
<dbReference type="PANTHER" id="PTHR34706">
    <property type="entry name" value="SLR1338 PROTEIN"/>
    <property type="match status" value="1"/>
</dbReference>
<proteinExistence type="predicted"/>
<dbReference type="Proteomes" id="UP000681722">
    <property type="component" value="Unassembled WGS sequence"/>
</dbReference>
<evidence type="ECO:0000313" key="2">
    <source>
        <dbReference type="EMBL" id="CAF3995777.1"/>
    </source>
</evidence>
<dbReference type="PANTHER" id="PTHR34706:SF1">
    <property type="entry name" value="VWFA DOMAIN-CONTAINING PROTEIN"/>
    <property type="match status" value="1"/>
</dbReference>
<sequence length="305" mass="35163">MASGGQHSFSTPSTRSSYQETKLTNPSFNSLQYQQQQRQSYTTPSNTRMRRFKELVNRYEINDDYATCLRDLEGFEIVFIVDDSGSMNTPLVLDPDGVDIYFLNRGRMLHVKDSSELTPAFATPPAGLTPIVRVLREVLEEKRVEIQERKLLILIATDGVRFLENPEGFFGFRRLLVGWKTNKGLIKKSASEPTNDRGHTDIRTLEQVLLRERNPIERVPVTFIACTDDDYSIGYLNQWDEKIPYIDVVDDYRNEKKEILKIQEDPMFPFSFGDYIVKILLGSINPWFDELDEKKVDPRGPSGAY</sequence>
<name>A0A8S2NAC1_9BILA</name>
<gene>
    <name evidence="2" type="ORF">SRO942_LOCUS25283</name>
</gene>
<dbReference type="AlphaFoldDB" id="A0A8S2NAC1"/>
<feature type="region of interest" description="Disordered" evidence="1">
    <location>
        <begin position="1"/>
        <end position="22"/>
    </location>
</feature>
<organism evidence="2 3">
    <name type="scientific">Didymodactylos carnosus</name>
    <dbReference type="NCBI Taxonomy" id="1234261"/>
    <lineage>
        <taxon>Eukaryota</taxon>
        <taxon>Metazoa</taxon>
        <taxon>Spiralia</taxon>
        <taxon>Gnathifera</taxon>
        <taxon>Rotifera</taxon>
        <taxon>Eurotatoria</taxon>
        <taxon>Bdelloidea</taxon>
        <taxon>Philodinida</taxon>
        <taxon>Philodinidae</taxon>
        <taxon>Didymodactylos</taxon>
    </lineage>
</organism>
<reference evidence="2" key="1">
    <citation type="submission" date="2021-02" db="EMBL/GenBank/DDBJ databases">
        <authorList>
            <person name="Nowell W R."/>
        </authorList>
    </citation>
    <scope>NUCLEOTIDE SEQUENCE</scope>
</reference>
<dbReference type="EMBL" id="CAJOBC010009759">
    <property type="protein sequence ID" value="CAF3995777.1"/>
    <property type="molecule type" value="Genomic_DNA"/>
</dbReference>
<evidence type="ECO:0000313" key="3">
    <source>
        <dbReference type="Proteomes" id="UP000681722"/>
    </source>
</evidence>